<reference evidence="2" key="1">
    <citation type="journal article" date="2015" name="Nature">
        <title>Complex archaea that bridge the gap between prokaryotes and eukaryotes.</title>
        <authorList>
            <person name="Spang A."/>
            <person name="Saw J.H."/>
            <person name="Jorgensen S.L."/>
            <person name="Zaremba-Niedzwiedzka K."/>
            <person name="Martijn J."/>
            <person name="Lind A.E."/>
            <person name="van Eijk R."/>
            <person name="Schleper C."/>
            <person name="Guy L."/>
            <person name="Ettema T.J."/>
        </authorList>
    </citation>
    <scope>NUCLEOTIDE SEQUENCE</scope>
</reference>
<dbReference type="AlphaFoldDB" id="A0A0F9WCT9"/>
<comment type="caution">
    <text evidence="2">The sequence shown here is derived from an EMBL/GenBank/DDBJ whole genome shotgun (WGS) entry which is preliminary data.</text>
</comment>
<evidence type="ECO:0000313" key="2">
    <source>
        <dbReference type="EMBL" id="KKN76018.1"/>
    </source>
</evidence>
<proteinExistence type="predicted"/>
<name>A0A0F9WCT9_9ZZZZ</name>
<keyword evidence="1" id="KW-0472">Membrane</keyword>
<gene>
    <name evidence="2" type="ORF">LCGC14_0374080</name>
</gene>
<protein>
    <submittedName>
        <fullName evidence="2">Uncharacterized protein</fullName>
    </submittedName>
</protein>
<accession>A0A0F9WCT9</accession>
<feature type="transmembrane region" description="Helical" evidence="1">
    <location>
        <begin position="20"/>
        <end position="40"/>
    </location>
</feature>
<keyword evidence="1" id="KW-0812">Transmembrane</keyword>
<dbReference type="EMBL" id="LAZR01000300">
    <property type="protein sequence ID" value="KKN76018.1"/>
    <property type="molecule type" value="Genomic_DNA"/>
</dbReference>
<evidence type="ECO:0000256" key="1">
    <source>
        <dbReference type="SAM" id="Phobius"/>
    </source>
</evidence>
<organism evidence="2">
    <name type="scientific">marine sediment metagenome</name>
    <dbReference type="NCBI Taxonomy" id="412755"/>
    <lineage>
        <taxon>unclassified sequences</taxon>
        <taxon>metagenomes</taxon>
        <taxon>ecological metagenomes</taxon>
    </lineage>
</organism>
<keyword evidence="1" id="KW-1133">Transmembrane helix</keyword>
<sequence>MISNFIGGCVSNICSIPPMYCYYIDSLFAILILFLLIKILKNQSKSDKKKSKVKSKKK</sequence>